<dbReference type="SUPFAM" id="SSF50978">
    <property type="entry name" value="WD40 repeat-like"/>
    <property type="match status" value="1"/>
</dbReference>
<dbReference type="GO" id="GO:0030687">
    <property type="term" value="C:preribosome, large subunit precursor"/>
    <property type="evidence" value="ECO:0007669"/>
    <property type="project" value="TreeGrafter"/>
</dbReference>
<reference evidence="9" key="1">
    <citation type="submission" date="2022-11" db="UniProtKB">
        <authorList>
            <consortium name="WormBaseParasite"/>
        </authorList>
    </citation>
    <scope>IDENTIFICATION</scope>
</reference>
<evidence type="ECO:0000256" key="1">
    <source>
        <dbReference type="ARBA" id="ARBA00004604"/>
    </source>
</evidence>
<dbReference type="Pfam" id="PF00400">
    <property type="entry name" value="WD40"/>
    <property type="match status" value="1"/>
</dbReference>
<evidence type="ECO:0000256" key="6">
    <source>
        <dbReference type="ARBA" id="ARBA00023242"/>
    </source>
</evidence>
<dbReference type="SMART" id="SM00320">
    <property type="entry name" value="WD40"/>
    <property type="match status" value="4"/>
</dbReference>
<evidence type="ECO:0000256" key="2">
    <source>
        <dbReference type="ARBA" id="ARBA00022517"/>
    </source>
</evidence>
<evidence type="ECO:0000259" key="7">
    <source>
        <dbReference type="SMART" id="SM01035"/>
    </source>
</evidence>
<organism evidence="8 9">
    <name type="scientific">Echinococcus canadensis</name>
    <dbReference type="NCBI Taxonomy" id="519352"/>
    <lineage>
        <taxon>Eukaryota</taxon>
        <taxon>Metazoa</taxon>
        <taxon>Spiralia</taxon>
        <taxon>Lophotrochozoa</taxon>
        <taxon>Platyhelminthes</taxon>
        <taxon>Cestoda</taxon>
        <taxon>Eucestoda</taxon>
        <taxon>Cyclophyllidea</taxon>
        <taxon>Taeniidae</taxon>
        <taxon>Echinococcus</taxon>
        <taxon>Echinococcus canadensis group</taxon>
    </lineage>
</organism>
<name>A0A915EXZ7_9CEST</name>
<dbReference type="PANTHER" id="PTHR17605:SF0">
    <property type="entry name" value="RIBOSOME BIOGENESIS PROTEIN BOP1"/>
    <property type="match status" value="1"/>
</dbReference>
<accession>A0A915EXZ7</accession>
<keyword evidence="2" id="KW-0690">Ribosome biogenesis</keyword>
<dbReference type="WBParaSite" id="maker-E.canG7_contigs_6099-snap-gene-0.9-mRNA-1">
    <property type="protein sequence ID" value="maker-E.canG7_contigs_6099-snap-gene-0.9-mRNA-1"/>
    <property type="gene ID" value="EcG7_07748"/>
</dbReference>
<dbReference type="GO" id="GO:0043021">
    <property type="term" value="F:ribonucleoprotein complex binding"/>
    <property type="evidence" value="ECO:0007669"/>
    <property type="project" value="TreeGrafter"/>
</dbReference>
<dbReference type="GO" id="GO:0070545">
    <property type="term" value="C:PeBoW complex"/>
    <property type="evidence" value="ECO:0007669"/>
    <property type="project" value="TreeGrafter"/>
</dbReference>
<evidence type="ECO:0000256" key="4">
    <source>
        <dbReference type="ARBA" id="ARBA00022574"/>
    </source>
</evidence>
<dbReference type="Gene3D" id="2.130.10.10">
    <property type="entry name" value="YVTN repeat-like/Quinoprotein amine dehydrogenase"/>
    <property type="match status" value="2"/>
</dbReference>
<keyword evidence="8" id="KW-1185">Reference proteome</keyword>
<evidence type="ECO:0000313" key="8">
    <source>
        <dbReference type="Proteomes" id="UP000887562"/>
    </source>
</evidence>
<comment type="subcellular location">
    <subcellularLocation>
        <location evidence="1">Nucleus</location>
        <location evidence="1">Nucleolus</location>
    </subcellularLocation>
</comment>
<dbReference type="InterPro" id="IPR001680">
    <property type="entry name" value="WD40_rpt"/>
</dbReference>
<evidence type="ECO:0000313" key="9">
    <source>
        <dbReference type="WBParaSite" id="maker-E.canG7_contigs_6099-snap-gene-0.9-mRNA-1"/>
    </source>
</evidence>
<dbReference type="InterPro" id="IPR028598">
    <property type="entry name" value="BOP1/Erb1"/>
</dbReference>
<keyword evidence="5" id="KW-0677">Repeat</keyword>
<dbReference type="SMART" id="SM01035">
    <property type="entry name" value="BOP1NT"/>
    <property type="match status" value="1"/>
</dbReference>
<dbReference type="InterPro" id="IPR012953">
    <property type="entry name" value="BOP1_N_dom"/>
</dbReference>
<dbReference type="InterPro" id="IPR015943">
    <property type="entry name" value="WD40/YVTN_repeat-like_dom_sf"/>
</dbReference>
<keyword evidence="3" id="KW-0698">rRNA processing</keyword>
<keyword evidence="6" id="KW-0539">Nucleus</keyword>
<dbReference type="PANTHER" id="PTHR17605">
    <property type="entry name" value="RIBOSOME BIOGENESIS PROTEIN BOP1 BLOCK OF PROLIFERATION 1 PROTEIN"/>
    <property type="match status" value="1"/>
</dbReference>
<proteinExistence type="predicted"/>
<dbReference type="InterPro" id="IPR036322">
    <property type="entry name" value="WD40_repeat_dom_sf"/>
</dbReference>
<protein>
    <submittedName>
        <fullName evidence="9">BOP1 N-terminal domain-containing protein</fullName>
    </submittedName>
</protein>
<evidence type="ECO:0000256" key="5">
    <source>
        <dbReference type="ARBA" id="ARBA00022737"/>
    </source>
</evidence>
<dbReference type="Proteomes" id="UP000887562">
    <property type="component" value="Unplaced"/>
</dbReference>
<sequence length="905" mass="100940">MHVLQPMVRSVRDEYDFDSSDEEDIRNTVGNVPMQWYESFPHVGYDASGRPIMRPTVGQQSSDAISDFLKTSSTEQGEQDAEWRTIVDPKTGQSVVLSDRDLEIVTRMSAGKGVLGDKEEDICQPWEDFFSNTVLQMPVTAHPPQKRSFIPSLLDRRRVGRITHAIKMGWIRPRLPAWALEDVNDPDQVRRYAMYMSSGKPGAFDDYDEGEILGFSASSVPNYVMPDVWADQDEENTEQNSFAWQAGLPPSLQTYRPPRPRPYMRPAAEPLPGHAESYNPPPEFLLSDEEERQVMRAWRDKVKDNQASKVPPIMPRRFGCLRHVPFSERYLREREERIKDLVMAARVEKQQVHTTPEALLPQIPSLADLRPYPSHLGLEYRSHSGRVTGLSISPCGQWLASVSPVDGCLRIWETASNYCFRCYRLASALSSSGTRPALVAEGLLRQKPPAGKTVEAKVGSDSADVDEERQLSAHVAWNPNPELRLVAAAFGNKIFIINPALGDRVVVEKTDKMLHECWQAHLIDVEESKASYFVVSPPLINLHKVDLDALEEVGEEEEAEETDGAPANKKRRTAGAMHGQVAVWSFKPPVPANVTAINATFDVSNTSIQWGSSDSNCGGIAGKHATRSTFLTRSRLLELSRVSIELHQAGVSSTFISVQSLCVTRSAKCGTTKWCTSVRQECIDLSWHPKGDYLLSLSISPLSSEARSRAANRVLLHRVSRMASQAPFAAATGGLAEEWRSAAFHPAGRPTLFVAATRYVHTFDLVAQKELPRLKLDLSSDHIVTFAVHPTGEHVIAATSDSRFIWFDVELGNVPFKKLRLNHGTVRKVHVHSRRPLVSVALDDGSLFIIHGKVSDDLLSKPVIIPVQLIRTGFHSVFSCVFHSRLPHVYAGGECGTIRQFVPWH</sequence>
<dbReference type="GO" id="GO:0000463">
    <property type="term" value="P:maturation of LSU-rRNA from tricistronic rRNA transcript (SSU-rRNA, 5.8S rRNA, LSU-rRNA)"/>
    <property type="evidence" value="ECO:0007669"/>
    <property type="project" value="TreeGrafter"/>
</dbReference>
<dbReference type="AlphaFoldDB" id="A0A915EXZ7"/>
<evidence type="ECO:0000256" key="3">
    <source>
        <dbReference type="ARBA" id="ARBA00022552"/>
    </source>
</evidence>
<dbReference type="Pfam" id="PF08145">
    <property type="entry name" value="BOP1NT"/>
    <property type="match status" value="1"/>
</dbReference>
<keyword evidence="4" id="KW-0853">WD repeat</keyword>
<feature type="domain" description="BOP1 N-terminal" evidence="7">
    <location>
        <begin position="37"/>
        <end position="373"/>
    </location>
</feature>